<name>A0A4R5KID4_9BACL</name>
<dbReference type="EMBL" id="SMRT01000011">
    <property type="protein sequence ID" value="TDF95146.1"/>
    <property type="molecule type" value="Genomic_DNA"/>
</dbReference>
<evidence type="ECO:0000313" key="2">
    <source>
        <dbReference type="Proteomes" id="UP000295636"/>
    </source>
</evidence>
<comment type="caution">
    <text evidence="1">The sequence shown here is derived from an EMBL/GenBank/DDBJ whole genome shotgun (WGS) entry which is preliminary data.</text>
</comment>
<reference evidence="1 2" key="1">
    <citation type="submission" date="2019-03" db="EMBL/GenBank/DDBJ databases">
        <title>This is whole genome sequence of Paenibacillus sp MS74 strain.</title>
        <authorList>
            <person name="Trinh H.N."/>
        </authorList>
    </citation>
    <scope>NUCLEOTIDE SEQUENCE [LARGE SCALE GENOMIC DNA]</scope>
    <source>
        <strain evidence="1 2">MS74</strain>
    </source>
</reference>
<dbReference type="Proteomes" id="UP000295636">
    <property type="component" value="Unassembled WGS sequence"/>
</dbReference>
<dbReference type="RefSeq" id="WP_133232016.1">
    <property type="nucleotide sequence ID" value="NZ_SMRT01000011.1"/>
</dbReference>
<proteinExistence type="predicted"/>
<dbReference type="OrthoDB" id="2447037at2"/>
<accession>A0A4R5KID4</accession>
<protein>
    <submittedName>
        <fullName evidence="1">Uncharacterized protein</fullName>
    </submittedName>
</protein>
<dbReference type="AlphaFoldDB" id="A0A4R5KID4"/>
<evidence type="ECO:0000313" key="1">
    <source>
        <dbReference type="EMBL" id="TDF95146.1"/>
    </source>
</evidence>
<sequence length="130" mass="14590">MLARKALAAHQAENARVWADLTCSPVRDNRRCAICVFTAPTAVHRNGCSSIRHSGSGSTLDWFPKQTGVIKLQIEGYDVERETKVVETPFYFIERWRKGEEAGENRMIYEVSRGTMGANGGEGTDPPYRR</sequence>
<keyword evidence="2" id="KW-1185">Reference proteome</keyword>
<organism evidence="1 2">
    <name type="scientific">Paenibacillus piri</name>
    <dbReference type="NCBI Taxonomy" id="2547395"/>
    <lineage>
        <taxon>Bacteria</taxon>
        <taxon>Bacillati</taxon>
        <taxon>Bacillota</taxon>
        <taxon>Bacilli</taxon>
        <taxon>Bacillales</taxon>
        <taxon>Paenibacillaceae</taxon>
        <taxon>Paenibacillus</taxon>
    </lineage>
</organism>
<gene>
    <name evidence="1" type="ORF">E1757_21690</name>
</gene>